<dbReference type="InParanoid" id="A0A2P5HUS3"/>
<dbReference type="CDD" id="cd07067">
    <property type="entry name" value="HP_PGM_like"/>
    <property type="match status" value="1"/>
</dbReference>
<dbReference type="PROSITE" id="PS00175">
    <property type="entry name" value="PG_MUTASE"/>
    <property type="match status" value="1"/>
</dbReference>
<keyword evidence="1" id="KW-0378">Hydrolase</keyword>
<evidence type="ECO:0000313" key="5">
    <source>
        <dbReference type="EMBL" id="POS73994.1"/>
    </source>
</evidence>
<dbReference type="PANTHER" id="PTHR46517:SF1">
    <property type="entry name" value="FRUCTOSE-2,6-BISPHOSPHATASE TIGAR"/>
    <property type="match status" value="1"/>
</dbReference>
<proteinExistence type="predicted"/>
<evidence type="ECO:0000256" key="1">
    <source>
        <dbReference type="ARBA" id="ARBA00022801"/>
    </source>
</evidence>
<organism evidence="5 6">
    <name type="scientific">Diaporthe helianthi</name>
    <dbReference type="NCBI Taxonomy" id="158607"/>
    <lineage>
        <taxon>Eukaryota</taxon>
        <taxon>Fungi</taxon>
        <taxon>Dikarya</taxon>
        <taxon>Ascomycota</taxon>
        <taxon>Pezizomycotina</taxon>
        <taxon>Sordariomycetes</taxon>
        <taxon>Sordariomycetidae</taxon>
        <taxon>Diaporthales</taxon>
        <taxon>Diaporthaceae</taxon>
        <taxon>Diaporthe</taxon>
    </lineage>
</organism>
<dbReference type="SMART" id="SM00855">
    <property type="entry name" value="PGAM"/>
    <property type="match status" value="1"/>
</dbReference>
<feature type="active site" description="Tele-phosphohistidine intermediate" evidence="2">
    <location>
        <position position="8"/>
    </location>
</feature>
<name>A0A2P5HUS3_DIAHE</name>
<dbReference type="STRING" id="158607.A0A2P5HUS3"/>
<dbReference type="EMBL" id="MAVT02000700">
    <property type="protein sequence ID" value="POS73994.1"/>
    <property type="molecule type" value="Genomic_DNA"/>
</dbReference>
<evidence type="ECO:0000313" key="6">
    <source>
        <dbReference type="Proteomes" id="UP000094444"/>
    </source>
</evidence>
<dbReference type="Gene3D" id="3.40.50.1240">
    <property type="entry name" value="Phosphoglycerate mutase-like"/>
    <property type="match status" value="1"/>
</dbReference>
<dbReference type="SUPFAM" id="SSF53254">
    <property type="entry name" value="Phosphoglycerate mutase-like"/>
    <property type="match status" value="1"/>
</dbReference>
<dbReference type="Pfam" id="PF00300">
    <property type="entry name" value="His_Phos_1"/>
    <property type="match status" value="1"/>
</dbReference>
<protein>
    <submittedName>
        <fullName evidence="5">Phosphoglycerate mutase</fullName>
    </submittedName>
</protein>
<evidence type="ECO:0000256" key="2">
    <source>
        <dbReference type="PIRSR" id="PIRSR613078-1"/>
    </source>
</evidence>
<dbReference type="AlphaFoldDB" id="A0A2P5HUS3"/>
<dbReference type="GO" id="GO:0043456">
    <property type="term" value="P:regulation of pentose-phosphate shunt"/>
    <property type="evidence" value="ECO:0007669"/>
    <property type="project" value="TreeGrafter"/>
</dbReference>
<accession>A0A2P5HUS3</accession>
<dbReference type="PANTHER" id="PTHR46517">
    <property type="entry name" value="FRUCTOSE-2,6-BISPHOSPHATASE TIGAR"/>
    <property type="match status" value="1"/>
</dbReference>
<dbReference type="OrthoDB" id="354304at2759"/>
<evidence type="ECO:0000256" key="4">
    <source>
        <dbReference type="SAM" id="MobiDB-lite"/>
    </source>
</evidence>
<feature type="region of interest" description="Disordered" evidence="4">
    <location>
        <begin position="305"/>
        <end position="512"/>
    </location>
</feature>
<dbReference type="GO" id="GO:0045820">
    <property type="term" value="P:negative regulation of glycolytic process"/>
    <property type="evidence" value="ECO:0007669"/>
    <property type="project" value="TreeGrafter"/>
</dbReference>
<dbReference type="InterPro" id="IPR013078">
    <property type="entry name" value="His_Pase_superF_clade-1"/>
</dbReference>
<feature type="region of interest" description="Disordered" evidence="4">
    <location>
        <begin position="214"/>
        <end position="236"/>
    </location>
</feature>
<feature type="compositionally biased region" description="Low complexity" evidence="4">
    <location>
        <begin position="400"/>
        <end position="420"/>
    </location>
</feature>
<dbReference type="InterPro" id="IPR001345">
    <property type="entry name" value="PG/BPGM_mutase_AS"/>
</dbReference>
<evidence type="ECO:0000256" key="3">
    <source>
        <dbReference type="PIRSR" id="PIRSR613078-2"/>
    </source>
</evidence>
<dbReference type="GO" id="GO:0005829">
    <property type="term" value="C:cytosol"/>
    <property type="evidence" value="ECO:0007669"/>
    <property type="project" value="TreeGrafter"/>
</dbReference>
<feature type="compositionally biased region" description="Low complexity" evidence="4">
    <location>
        <begin position="358"/>
        <end position="392"/>
    </location>
</feature>
<dbReference type="InterPro" id="IPR029033">
    <property type="entry name" value="His_PPase_superfam"/>
</dbReference>
<dbReference type="GO" id="GO:0004331">
    <property type="term" value="F:fructose-2,6-bisphosphate 2-phosphatase activity"/>
    <property type="evidence" value="ECO:0007669"/>
    <property type="project" value="TreeGrafter"/>
</dbReference>
<comment type="caution">
    <text evidence="5">The sequence shown here is derived from an EMBL/GenBank/DDBJ whole genome shotgun (WGS) entry which is preliminary data.</text>
</comment>
<reference evidence="5" key="1">
    <citation type="submission" date="2017-09" db="EMBL/GenBank/DDBJ databases">
        <title>Polyketide synthases of a Diaporthe helianthi virulent isolate.</title>
        <authorList>
            <person name="Baroncelli R."/>
        </authorList>
    </citation>
    <scope>NUCLEOTIDE SEQUENCE [LARGE SCALE GENOMIC DNA]</scope>
    <source>
        <strain evidence="5">7/96</strain>
    </source>
</reference>
<dbReference type="PRINTS" id="PR01217">
    <property type="entry name" value="PRICHEXTENSN"/>
</dbReference>
<keyword evidence="6" id="KW-1185">Reference proteome</keyword>
<feature type="binding site" evidence="3">
    <location>
        <position position="62"/>
    </location>
    <ligand>
        <name>substrate</name>
    </ligand>
</feature>
<feature type="compositionally biased region" description="Pro residues" evidence="4">
    <location>
        <begin position="309"/>
        <end position="321"/>
    </location>
</feature>
<feature type="compositionally biased region" description="Polar residues" evidence="4">
    <location>
        <begin position="497"/>
        <end position="511"/>
    </location>
</feature>
<dbReference type="InterPro" id="IPR051695">
    <property type="entry name" value="Phosphoglycerate_Mutase"/>
</dbReference>
<gene>
    <name evidence="5" type="ORF">DHEL01_v207617</name>
</gene>
<feature type="binding site" evidence="3">
    <location>
        <begin position="7"/>
        <end position="14"/>
    </location>
    <ligand>
        <name>substrate</name>
    </ligand>
</feature>
<sequence length="539" mass="58330">MRLFLIRHGESVDNVAGLYAGSRDSSLTNHGVLQARRLGGHLVSRSSTIGRVQRIFTSNLQRAVRTAEAVAEAQTSDDPSAEVVSVIQLPELREKNFGSDEGRKFGTRGTDQSYAGWIEPESKESMKARVERFIDNHLIPTVLRGFHSDVNHSLAIVAHGIILNVLLRCLLARFGPDEMTKLTRPTDTPGKMEWLASWSNTGYLEADLRLRLNAPQAGPRPSPPATPGNSRPMLGSVVPRQASRENAVAAADTRPAEAPNVEILMTVTSVNNTDHLQGLKKTRGGIGSAAFDQKQKTMDSFFITRTPKASPPVKAPSPVKAPLPVKDTTPVEPPQPVELSPPAEAPQKVQGPRPQPPARQQTQARPQPQPQPQVQVQVQPQPQPQPLKATQPAQPPPPTKATQPVQPVQPSPAVQAVQAPRPIRSPKPAASSRRAQVTRPIKAAEPATEPPEQVKSPPPAEALQPVKAPQPTEATRPAKAPQPVKVSRPATEVSVASKATESSSKVTQSTKVLRANKVKRPIKKTKPFKKVRFILPVKD</sequence>
<feature type="active site" description="Proton donor/acceptor" evidence="2">
    <location>
        <position position="94"/>
    </location>
</feature>
<dbReference type="Proteomes" id="UP000094444">
    <property type="component" value="Unassembled WGS sequence"/>
</dbReference>